<dbReference type="SUPFAM" id="SSF49503">
    <property type="entry name" value="Cupredoxins"/>
    <property type="match status" value="3"/>
</dbReference>
<evidence type="ECO:0000256" key="1">
    <source>
        <dbReference type="ARBA" id="ARBA00011245"/>
    </source>
</evidence>
<dbReference type="InterPro" id="IPR011707">
    <property type="entry name" value="Cu-oxidase-like_N"/>
</dbReference>
<evidence type="ECO:0000259" key="10">
    <source>
        <dbReference type="Pfam" id="PF07732"/>
    </source>
</evidence>
<evidence type="ECO:0000313" key="11">
    <source>
        <dbReference type="EMBL" id="MCX8999842.1"/>
    </source>
</evidence>
<dbReference type="PROSITE" id="PS51318">
    <property type="entry name" value="TAT"/>
    <property type="match status" value="1"/>
</dbReference>
<keyword evidence="3" id="KW-0560">Oxidoreductase</keyword>
<feature type="domain" description="Plastocyanin-like" evidence="10">
    <location>
        <begin position="66"/>
        <end position="168"/>
    </location>
</feature>
<accession>A0AAE3N776</accession>
<dbReference type="Pfam" id="PF07732">
    <property type="entry name" value="Cu-oxidase_3"/>
    <property type="match status" value="1"/>
</dbReference>
<dbReference type="PROSITE" id="PS00080">
    <property type="entry name" value="MULTICOPPER_OXIDASE2"/>
    <property type="match status" value="1"/>
</dbReference>
<dbReference type="EC" id="1.16.3.4" evidence="4"/>
<protein>
    <recommendedName>
        <fullName evidence="5">Multicopper oxidase CueO</fullName>
        <ecNumber evidence="4">1.16.3.4</ecNumber>
    </recommendedName>
    <alternativeName>
        <fullName evidence="6">Copper efflux oxidase</fullName>
    </alternativeName>
    <alternativeName>
        <fullName evidence="7">Cuprous oxidase</fullName>
    </alternativeName>
</protein>
<dbReference type="InterPro" id="IPR002355">
    <property type="entry name" value="Cu_oxidase_Cu_BS"/>
</dbReference>
<name>A0AAE3N776_9HYPH</name>
<comment type="subunit">
    <text evidence="1">Monomer.</text>
</comment>
<dbReference type="Gene3D" id="2.60.40.420">
    <property type="entry name" value="Cupredoxins - blue copper proteins"/>
    <property type="match status" value="3"/>
</dbReference>
<dbReference type="InterPro" id="IPR006311">
    <property type="entry name" value="TAT_signal"/>
</dbReference>
<comment type="catalytic activity">
    <reaction evidence="8">
        <text>4 Cu(+) + O2 + 4 H(+) = 4 Cu(2+) + 2 H2O</text>
        <dbReference type="Rhea" id="RHEA:30083"/>
        <dbReference type="ChEBI" id="CHEBI:15377"/>
        <dbReference type="ChEBI" id="CHEBI:15378"/>
        <dbReference type="ChEBI" id="CHEBI:15379"/>
        <dbReference type="ChEBI" id="CHEBI:29036"/>
        <dbReference type="ChEBI" id="CHEBI:49552"/>
        <dbReference type="EC" id="1.16.3.4"/>
    </reaction>
    <physiologicalReaction direction="left-to-right" evidence="8">
        <dbReference type="Rhea" id="RHEA:30084"/>
    </physiologicalReaction>
</comment>
<dbReference type="GO" id="GO:0005507">
    <property type="term" value="F:copper ion binding"/>
    <property type="evidence" value="ECO:0007669"/>
    <property type="project" value="InterPro"/>
</dbReference>
<evidence type="ECO:0000256" key="4">
    <source>
        <dbReference type="ARBA" id="ARBA00038978"/>
    </source>
</evidence>
<keyword evidence="12" id="KW-1185">Reference proteome</keyword>
<dbReference type="EMBL" id="JANFPI010000012">
    <property type="protein sequence ID" value="MCX8999842.1"/>
    <property type="molecule type" value="Genomic_DNA"/>
</dbReference>
<evidence type="ECO:0000256" key="3">
    <source>
        <dbReference type="ARBA" id="ARBA00023002"/>
    </source>
</evidence>
<evidence type="ECO:0000313" key="12">
    <source>
        <dbReference type="Proteomes" id="UP001208771"/>
    </source>
</evidence>
<organism evidence="11 12">
    <name type="scientific">Ectorhizobium quercum</name>
    <dbReference type="NCBI Taxonomy" id="2965071"/>
    <lineage>
        <taxon>Bacteria</taxon>
        <taxon>Pseudomonadati</taxon>
        <taxon>Pseudomonadota</taxon>
        <taxon>Alphaproteobacteria</taxon>
        <taxon>Hyphomicrobiales</taxon>
        <taxon>Rhizobiaceae</taxon>
        <taxon>Ectorhizobium</taxon>
    </lineage>
</organism>
<dbReference type="Pfam" id="PF07731">
    <property type="entry name" value="Cu-oxidase_2"/>
    <property type="match status" value="1"/>
</dbReference>
<dbReference type="Proteomes" id="UP001208771">
    <property type="component" value="Unassembled WGS sequence"/>
</dbReference>
<dbReference type="GO" id="GO:0016491">
    <property type="term" value="F:oxidoreductase activity"/>
    <property type="evidence" value="ECO:0007669"/>
    <property type="project" value="UniProtKB-KW"/>
</dbReference>
<dbReference type="RefSeq" id="WP_306413345.1">
    <property type="nucleotide sequence ID" value="NZ_JANFPI010000012.1"/>
</dbReference>
<dbReference type="InterPro" id="IPR011706">
    <property type="entry name" value="Cu-oxidase_C"/>
</dbReference>
<evidence type="ECO:0000256" key="8">
    <source>
        <dbReference type="ARBA" id="ARBA00048092"/>
    </source>
</evidence>
<evidence type="ECO:0000256" key="6">
    <source>
        <dbReference type="ARBA" id="ARBA00042896"/>
    </source>
</evidence>
<keyword evidence="2" id="KW-0479">Metal-binding</keyword>
<evidence type="ECO:0000256" key="2">
    <source>
        <dbReference type="ARBA" id="ARBA00022723"/>
    </source>
</evidence>
<evidence type="ECO:0000256" key="7">
    <source>
        <dbReference type="ARBA" id="ARBA00043090"/>
    </source>
</evidence>
<dbReference type="PANTHER" id="PTHR48267">
    <property type="entry name" value="CUPREDOXIN SUPERFAMILY PROTEIN"/>
    <property type="match status" value="1"/>
</dbReference>
<feature type="domain" description="Plastocyanin-like" evidence="9">
    <location>
        <begin position="332"/>
        <end position="454"/>
    </location>
</feature>
<evidence type="ECO:0000256" key="5">
    <source>
        <dbReference type="ARBA" id="ARBA00041027"/>
    </source>
</evidence>
<reference evidence="11" key="1">
    <citation type="submission" date="2022-07" db="EMBL/GenBank/DDBJ databases">
        <title>Ectorhizobium quercum gen.nov., sp. nov.</title>
        <authorList>
            <person name="Ma T."/>
            <person name="Li Y."/>
        </authorList>
    </citation>
    <scope>NUCLEOTIDE SEQUENCE</scope>
    <source>
        <strain evidence="11">BDR2-2</strain>
    </source>
</reference>
<proteinExistence type="predicted"/>
<dbReference type="PANTHER" id="PTHR48267:SF1">
    <property type="entry name" value="BILIRUBIN OXIDASE"/>
    <property type="match status" value="1"/>
</dbReference>
<evidence type="ECO:0000259" key="9">
    <source>
        <dbReference type="Pfam" id="PF07731"/>
    </source>
</evidence>
<sequence>MVRISRRGALALLGGGGVLAGLAATGGARALAAAGPPEVRPPLPRARLLDADEPLRAGRAVFSGGQEGFGYNGGIPGPTIRLRNGDAFARRVENLMDQPTTVHWHGLVAPQDMDGQPHDEIAAGSGRDYAFPIRQRAGLNWYHPHPHGTTAAQAWYGLAGFFVIEDEEEAALGLPSGDQELFLVIRDAQSAAGGMFGYVADIAGTEGEVPMVNGVAWPRTTLARGFARLRILNGANARVFRLRSQAALTVIGNDGGLIDTPQPVDEIEMAPGERVDVLMDLRGFEPGATVGLNCNAAGWPMLEIEVTEGPETGWEIPGHLSEIETLVHSGEPDRTFVFQENERINGEVYEMNRIDFIVPFGAVERWRFASARGAPHPIHVHGAHFQVLEGTVPNGGVRAVRPWERGWKDTVNVRTHETVDVLVRFDVYEGRYLLHCHKLEHEDHGMMMNFVVSRNPDEARKRAELERLYGPICFSEA</sequence>
<gene>
    <name evidence="11" type="ORF">NOF55_22315</name>
</gene>
<dbReference type="InterPro" id="IPR045087">
    <property type="entry name" value="Cu-oxidase_fam"/>
</dbReference>
<dbReference type="AlphaFoldDB" id="A0AAE3N776"/>
<comment type="caution">
    <text evidence="11">The sequence shown here is derived from an EMBL/GenBank/DDBJ whole genome shotgun (WGS) entry which is preliminary data.</text>
</comment>
<dbReference type="InterPro" id="IPR008972">
    <property type="entry name" value="Cupredoxin"/>
</dbReference>